<reference evidence="2 3" key="1">
    <citation type="submission" date="2022-10" db="EMBL/GenBank/DDBJ databases">
        <title>The complete genomes of actinobacterial strains from the NBC collection.</title>
        <authorList>
            <person name="Joergensen T.S."/>
            <person name="Alvarez Arevalo M."/>
            <person name="Sterndorff E.B."/>
            <person name="Faurdal D."/>
            <person name="Vuksanovic O."/>
            <person name="Mourched A.-S."/>
            <person name="Charusanti P."/>
            <person name="Shaw S."/>
            <person name="Blin K."/>
            <person name="Weber T."/>
        </authorList>
    </citation>
    <scope>NUCLEOTIDE SEQUENCE [LARGE SCALE GENOMIC DNA]</scope>
    <source>
        <strain evidence="2 3">NBC_00185</strain>
    </source>
</reference>
<organism evidence="2 3">
    <name type="scientific">[Kitasatospora] papulosa</name>
    <dbReference type="NCBI Taxonomy" id="1464011"/>
    <lineage>
        <taxon>Bacteria</taxon>
        <taxon>Bacillati</taxon>
        <taxon>Actinomycetota</taxon>
        <taxon>Actinomycetes</taxon>
        <taxon>Kitasatosporales</taxon>
        <taxon>Streptomycetaceae</taxon>
        <taxon>Streptomyces</taxon>
    </lineage>
</organism>
<evidence type="ECO:0000313" key="3">
    <source>
        <dbReference type="Proteomes" id="UP001622496"/>
    </source>
</evidence>
<proteinExistence type="predicted"/>
<feature type="region of interest" description="Disordered" evidence="1">
    <location>
        <begin position="19"/>
        <end position="45"/>
    </location>
</feature>
<evidence type="ECO:0000313" key="2">
    <source>
        <dbReference type="EMBL" id="WTP63941.1"/>
    </source>
</evidence>
<evidence type="ECO:0000256" key="1">
    <source>
        <dbReference type="SAM" id="MobiDB-lite"/>
    </source>
</evidence>
<protein>
    <submittedName>
        <fullName evidence="2">Uncharacterized protein</fullName>
    </submittedName>
</protein>
<dbReference type="RefSeq" id="WP_037831277.1">
    <property type="nucleotide sequence ID" value="NZ_CP108135.1"/>
</dbReference>
<accession>A0ABZ1JUJ4</accession>
<feature type="compositionally biased region" description="Basic residues" evidence="1">
    <location>
        <begin position="31"/>
        <end position="45"/>
    </location>
</feature>
<sequence length="78" mass="9109">MSTRWENLVNEVLDRASDVGRSTRDTTRRALTGKKKKKEKTRNRKLAQRNIRAMETLAVQLDRYIKHDQAKQQGREAG</sequence>
<dbReference type="EMBL" id="CP108135">
    <property type="protein sequence ID" value="WTP63941.1"/>
    <property type="molecule type" value="Genomic_DNA"/>
</dbReference>
<feature type="compositionally biased region" description="Basic and acidic residues" evidence="1">
    <location>
        <begin position="19"/>
        <end position="28"/>
    </location>
</feature>
<dbReference type="Proteomes" id="UP001622496">
    <property type="component" value="Chromosome"/>
</dbReference>
<gene>
    <name evidence="2" type="ORF">OG560_00210</name>
</gene>
<keyword evidence="3" id="KW-1185">Reference proteome</keyword>
<name>A0ABZ1JUJ4_9ACTN</name>